<feature type="region of interest" description="Disordered" evidence="1">
    <location>
        <begin position="744"/>
        <end position="788"/>
    </location>
</feature>
<reference evidence="2" key="1">
    <citation type="journal article" date="2019" name="Sci. Rep.">
        <title>Draft genome of Tanacetum cinerariifolium, the natural source of mosquito coil.</title>
        <authorList>
            <person name="Yamashiro T."/>
            <person name="Shiraishi A."/>
            <person name="Satake H."/>
            <person name="Nakayama K."/>
        </authorList>
    </citation>
    <scope>NUCLEOTIDE SEQUENCE</scope>
</reference>
<comment type="caution">
    <text evidence="2">The sequence shown here is derived from an EMBL/GenBank/DDBJ whole genome shotgun (WGS) entry which is preliminary data.</text>
</comment>
<dbReference type="InterPro" id="IPR011009">
    <property type="entry name" value="Kinase-like_dom_sf"/>
</dbReference>
<protein>
    <submittedName>
        <fullName evidence="2">RNA-directed DNA polymerase, eukaryota, reverse transcriptase zinc-binding domain protein</fullName>
    </submittedName>
</protein>
<name>A0A699H8G1_TANCI</name>
<dbReference type="Gene3D" id="1.10.510.10">
    <property type="entry name" value="Transferase(Phosphotransferase) domain 1"/>
    <property type="match status" value="1"/>
</dbReference>
<organism evidence="2">
    <name type="scientific">Tanacetum cinerariifolium</name>
    <name type="common">Dalmatian daisy</name>
    <name type="synonym">Chrysanthemum cinerariifolium</name>
    <dbReference type="NCBI Taxonomy" id="118510"/>
    <lineage>
        <taxon>Eukaryota</taxon>
        <taxon>Viridiplantae</taxon>
        <taxon>Streptophyta</taxon>
        <taxon>Embryophyta</taxon>
        <taxon>Tracheophyta</taxon>
        <taxon>Spermatophyta</taxon>
        <taxon>Magnoliopsida</taxon>
        <taxon>eudicotyledons</taxon>
        <taxon>Gunneridae</taxon>
        <taxon>Pentapetalae</taxon>
        <taxon>asterids</taxon>
        <taxon>campanulids</taxon>
        <taxon>Asterales</taxon>
        <taxon>Asteraceae</taxon>
        <taxon>Asteroideae</taxon>
        <taxon>Anthemideae</taxon>
        <taxon>Anthemidinae</taxon>
        <taxon>Tanacetum</taxon>
    </lineage>
</organism>
<keyword evidence="2" id="KW-0808">Transferase</keyword>
<keyword evidence="2" id="KW-0548">Nucleotidyltransferase</keyword>
<dbReference type="PANTHER" id="PTHR36617:SF16">
    <property type="entry name" value="OS04G0516500 PROTEIN"/>
    <property type="match status" value="1"/>
</dbReference>
<dbReference type="SUPFAM" id="SSF56112">
    <property type="entry name" value="Protein kinase-like (PK-like)"/>
    <property type="match status" value="1"/>
</dbReference>
<evidence type="ECO:0000256" key="1">
    <source>
        <dbReference type="SAM" id="MobiDB-lite"/>
    </source>
</evidence>
<dbReference type="AlphaFoldDB" id="A0A699H8G1"/>
<dbReference type="PANTHER" id="PTHR36617">
    <property type="entry name" value="PROTEIN, PUTATIVE-RELATED"/>
    <property type="match status" value="1"/>
</dbReference>
<dbReference type="GO" id="GO:0003964">
    <property type="term" value="F:RNA-directed DNA polymerase activity"/>
    <property type="evidence" value="ECO:0007669"/>
    <property type="project" value="UniProtKB-KW"/>
</dbReference>
<sequence length="788" mass="89253">MTNPPQAPLTASPEFRDFVGCCLQMDPTRRWNTAQLLRHPFVTGGKLALVDHKHQVLIIRTIIRCYNLTALHLHIGDARELQHLECSGPKCRVPKELTLHKHTSSNLEKFRCYHDRHDIHGDDGKLDKYVIVGGQTCWTSIVKEVRYLKGTGINVVDLIRLKLGNGDSSSFWEDKWYAGGVIKELFPRLYALELHKHAIVRMKFMAPSLDNSFRRRVRSGAEESQFNSLLEIMHVINLVPCADRYFWSLESEGDYSVASIRKLIDEKRLQEFQLAIAAKIIGMLMESAALFAAKVEKRYNIRREVAKAKGEIRLKFHMGDMIVSTHWTTLEVLLSEVVEAKGAIRVCSCFLSLSFINICSGPQCCVPKELALHKHTSSNLEKIGCYHDRHDILEAIYASNLTYAPVVAQVPYGWHDETPNRTLGDYSKPSHEGYMNTIELPVGNNVVPLRSDTIRLVQNGCSFHGLQSEDPNQQLMDFLKLVDSLDLDGDNRKRTRLRLFQFFLPDQASNWLERLPAGSITTLEDLTTSWTRFNDLLQKVSHHGIDLWLQVQIFYDYVNPVTRRTIDQAAGGKLRDRNAEESLALLEDLALYDNESWNDLRDFVEPVKAITLPQNVPSTSDRRLIKLENQVQRLMEAHLAPTQPTQEVSGILSSPSKTTLVTPTIHHEEVTQTLANFKQQQNEMTNKIHTVLKAITDRIAGTLPSDTVKNPKLSTSSVLSARSYPTDDRQCSTHINSSINTITIHPKHPEESQVNKPDVGQEEEGDLLNTNSNLHAQPDPLAPIATEQ</sequence>
<gene>
    <name evidence="2" type="ORF">Tci_308649</name>
</gene>
<feature type="non-terminal residue" evidence="2">
    <location>
        <position position="788"/>
    </location>
</feature>
<dbReference type="EMBL" id="BKCJ010104169">
    <property type="protein sequence ID" value="GEX36674.1"/>
    <property type="molecule type" value="Genomic_DNA"/>
</dbReference>
<proteinExistence type="predicted"/>
<keyword evidence="2" id="KW-0695">RNA-directed DNA polymerase</keyword>
<accession>A0A699H8G1</accession>
<evidence type="ECO:0000313" key="2">
    <source>
        <dbReference type="EMBL" id="GEX36674.1"/>
    </source>
</evidence>